<dbReference type="PANTHER" id="PTHR43283:SF17">
    <property type="entry name" value="(LOVD), PUTATIVE (AFU_ORTHOLOGUE AFUA_5G00920)-RELATED"/>
    <property type="match status" value="1"/>
</dbReference>
<accession>A0ABQ8G843</accession>
<protein>
    <recommendedName>
        <fullName evidence="4">Beta-lactamase-related domain-containing protein</fullName>
    </recommendedName>
</protein>
<sequence length="131" mass="14455">MHPSLANPLTTSSICRLCRHQPPQTRLRHHGHLAHQPAITFAHTIHLASCTKLLTTICALQCLEQGLISLDAFPRRPPPRALHPQTRHHAPTDPDRPPFSTARRTRALTLRHLLAHTSGCTHDALSPALAA</sequence>
<evidence type="ECO:0000256" key="2">
    <source>
        <dbReference type="ARBA" id="ARBA00022801"/>
    </source>
</evidence>
<dbReference type="InterPro" id="IPR012338">
    <property type="entry name" value="Beta-lactam/transpept-like"/>
</dbReference>
<dbReference type="SUPFAM" id="SSF56601">
    <property type="entry name" value="beta-lactamase/transpeptidase-like"/>
    <property type="match status" value="1"/>
</dbReference>
<reference evidence="5 6" key="1">
    <citation type="journal article" date="2021" name="Nat. Commun.">
        <title>Genetic determinants of endophytism in the Arabidopsis root mycobiome.</title>
        <authorList>
            <person name="Mesny F."/>
            <person name="Miyauchi S."/>
            <person name="Thiergart T."/>
            <person name="Pickel B."/>
            <person name="Atanasova L."/>
            <person name="Karlsson M."/>
            <person name="Huettel B."/>
            <person name="Barry K.W."/>
            <person name="Haridas S."/>
            <person name="Chen C."/>
            <person name="Bauer D."/>
            <person name="Andreopoulos W."/>
            <person name="Pangilinan J."/>
            <person name="LaButti K."/>
            <person name="Riley R."/>
            <person name="Lipzen A."/>
            <person name="Clum A."/>
            <person name="Drula E."/>
            <person name="Henrissat B."/>
            <person name="Kohler A."/>
            <person name="Grigoriev I.V."/>
            <person name="Martin F.M."/>
            <person name="Hacquard S."/>
        </authorList>
    </citation>
    <scope>NUCLEOTIDE SEQUENCE [LARGE SCALE GENOMIC DNA]</scope>
    <source>
        <strain evidence="5 6">MPI-SDFR-AT-0080</strain>
    </source>
</reference>
<dbReference type="EMBL" id="JAGTJR010000017">
    <property type="protein sequence ID" value="KAH7046796.1"/>
    <property type="molecule type" value="Genomic_DNA"/>
</dbReference>
<feature type="region of interest" description="Disordered" evidence="3">
    <location>
        <begin position="74"/>
        <end position="100"/>
    </location>
</feature>
<comment type="caution">
    <text evidence="5">The sequence shown here is derived from an EMBL/GenBank/DDBJ whole genome shotgun (WGS) entry which is preliminary data.</text>
</comment>
<dbReference type="Gene3D" id="3.40.710.10">
    <property type="entry name" value="DD-peptidase/beta-lactamase superfamily"/>
    <property type="match status" value="1"/>
</dbReference>
<dbReference type="Proteomes" id="UP000774617">
    <property type="component" value="Unassembled WGS sequence"/>
</dbReference>
<dbReference type="Pfam" id="PF00144">
    <property type="entry name" value="Beta-lactamase"/>
    <property type="match status" value="1"/>
</dbReference>
<name>A0ABQ8G843_9PEZI</name>
<evidence type="ECO:0000259" key="4">
    <source>
        <dbReference type="Pfam" id="PF00144"/>
    </source>
</evidence>
<gene>
    <name evidence="5" type="ORF">B0J12DRAFT_700916</name>
</gene>
<proteinExistence type="inferred from homology"/>
<evidence type="ECO:0000256" key="3">
    <source>
        <dbReference type="SAM" id="MobiDB-lite"/>
    </source>
</evidence>
<dbReference type="PANTHER" id="PTHR43283">
    <property type="entry name" value="BETA-LACTAMASE-RELATED"/>
    <property type="match status" value="1"/>
</dbReference>
<evidence type="ECO:0000256" key="1">
    <source>
        <dbReference type="ARBA" id="ARBA00009009"/>
    </source>
</evidence>
<organism evidence="5 6">
    <name type="scientific">Macrophomina phaseolina</name>
    <dbReference type="NCBI Taxonomy" id="35725"/>
    <lineage>
        <taxon>Eukaryota</taxon>
        <taxon>Fungi</taxon>
        <taxon>Dikarya</taxon>
        <taxon>Ascomycota</taxon>
        <taxon>Pezizomycotina</taxon>
        <taxon>Dothideomycetes</taxon>
        <taxon>Dothideomycetes incertae sedis</taxon>
        <taxon>Botryosphaeriales</taxon>
        <taxon>Botryosphaeriaceae</taxon>
        <taxon>Macrophomina</taxon>
    </lineage>
</organism>
<keyword evidence="2" id="KW-0378">Hydrolase</keyword>
<evidence type="ECO:0000313" key="5">
    <source>
        <dbReference type="EMBL" id="KAH7046796.1"/>
    </source>
</evidence>
<evidence type="ECO:0000313" key="6">
    <source>
        <dbReference type="Proteomes" id="UP000774617"/>
    </source>
</evidence>
<comment type="similarity">
    <text evidence="1">Belongs to the class-A beta-lactamase family.</text>
</comment>
<keyword evidence="6" id="KW-1185">Reference proteome</keyword>
<dbReference type="InterPro" id="IPR001466">
    <property type="entry name" value="Beta-lactam-related"/>
</dbReference>
<dbReference type="InterPro" id="IPR050789">
    <property type="entry name" value="Diverse_Enzym_Activities"/>
</dbReference>
<feature type="domain" description="Beta-lactamase-related" evidence="4">
    <location>
        <begin position="34"/>
        <end position="123"/>
    </location>
</feature>